<organism evidence="1">
    <name type="scientific">Arundo donax</name>
    <name type="common">Giant reed</name>
    <name type="synonym">Donax arundinaceus</name>
    <dbReference type="NCBI Taxonomy" id="35708"/>
    <lineage>
        <taxon>Eukaryota</taxon>
        <taxon>Viridiplantae</taxon>
        <taxon>Streptophyta</taxon>
        <taxon>Embryophyta</taxon>
        <taxon>Tracheophyta</taxon>
        <taxon>Spermatophyta</taxon>
        <taxon>Magnoliopsida</taxon>
        <taxon>Liliopsida</taxon>
        <taxon>Poales</taxon>
        <taxon>Poaceae</taxon>
        <taxon>PACMAD clade</taxon>
        <taxon>Arundinoideae</taxon>
        <taxon>Arundineae</taxon>
        <taxon>Arundo</taxon>
    </lineage>
</organism>
<dbReference type="AlphaFoldDB" id="A0A0A8YBQ6"/>
<dbReference type="EMBL" id="GBRH01275112">
    <property type="protein sequence ID" value="JAD22783.1"/>
    <property type="molecule type" value="Transcribed_RNA"/>
</dbReference>
<evidence type="ECO:0000313" key="1">
    <source>
        <dbReference type="EMBL" id="JAD22783.1"/>
    </source>
</evidence>
<sequence>MVANQITFAIFLRTEIQTIFMQTCCYTQV</sequence>
<protein>
    <submittedName>
        <fullName evidence="1">Uncharacterized protein</fullName>
    </submittedName>
</protein>
<reference evidence="1" key="1">
    <citation type="submission" date="2014-09" db="EMBL/GenBank/DDBJ databases">
        <authorList>
            <person name="Magalhaes I.L.F."/>
            <person name="Oliveira U."/>
            <person name="Santos F.R."/>
            <person name="Vidigal T.H.D.A."/>
            <person name="Brescovit A.D."/>
            <person name="Santos A.J."/>
        </authorList>
    </citation>
    <scope>NUCLEOTIDE SEQUENCE</scope>
    <source>
        <tissue evidence="1">Shoot tissue taken approximately 20 cm above the soil surface</tissue>
    </source>
</reference>
<accession>A0A0A8YBQ6</accession>
<proteinExistence type="predicted"/>
<reference evidence="1" key="2">
    <citation type="journal article" date="2015" name="Data Brief">
        <title>Shoot transcriptome of the giant reed, Arundo donax.</title>
        <authorList>
            <person name="Barrero R.A."/>
            <person name="Guerrero F.D."/>
            <person name="Moolhuijzen P."/>
            <person name="Goolsby J.A."/>
            <person name="Tidwell J."/>
            <person name="Bellgard S.E."/>
            <person name="Bellgard M.I."/>
        </authorList>
    </citation>
    <scope>NUCLEOTIDE SEQUENCE</scope>
    <source>
        <tissue evidence="1">Shoot tissue taken approximately 20 cm above the soil surface</tissue>
    </source>
</reference>
<name>A0A0A8YBQ6_ARUDO</name>